<evidence type="ECO:0000313" key="1">
    <source>
        <dbReference type="EMBL" id="KAI0035037.1"/>
    </source>
</evidence>
<reference evidence="1" key="1">
    <citation type="submission" date="2021-02" db="EMBL/GenBank/DDBJ databases">
        <authorList>
            <consortium name="DOE Joint Genome Institute"/>
            <person name="Ahrendt S."/>
            <person name="Looney B.P."/>
            <person name="Miyauchi S."/>
            <person name="Morin E."/>
            <person name="Drula E."/>
            <person name="Courty P.E."/>
            <person name="Chicoki N."/>
            <person name="Fauchery L."/>
            <person name="Kohler A."/>
            <person name="Kuo A."/>
            <person name="Labutti K."/>
            <person name="Pangilinan J."/>
            <person name="Lipzen A."/>
            <person name="Riley R."/>
            <person name="Andreopoulos W."/>
            <person name="He G."/>
            <person name="Johnson J."/>
            <person name="Barry K.W."/>
            <person name="Grigoriev I.V."/>
            <person name="Nagy L."/>
            <person name="Hibbett D."/>
            <person name="Henrissat B."/>
            <person name="Matheny P.B."/>
            <person name="Labbe J."/>
            <person name="Martin F."/>
        </authorList>
    </citation>
    <scope>NUCLEOTIDE SEQUENCE</scope>
    <source>
        <strain evidence="1">EC-137</strain>
    </source>
</reference>
<comment type="caution">
    <text evidence="1">The sequence shown here is derived from an EMBL/GenBank/DDBJ whole genome shotgun (WGS) entry which is preliminary data.</text>
</comment>
<reference evidence="1" key="2">
    <citation type="journal article" date="2022" name="New Phytol.">
        <title>Evolutionary transition to the ectomycorrhizal habit in the genomes of a hyperdiverse lineage of mushroom-forming fungi.</title>
        <authorList>
            <person name="Looney B."/>
            <person name="Miyauchi S."/>
            <person name="Morin E."/>
            <person name="Drula E."/>
            <person name="Courty P.E."/>
            <person name="Kohler A."/>
            <person name="Kuo A."/>
            <person name="LaButti K."/>
            <person name="Pangilinan J."/>
            <person name="Lipzen A."/>
            <person name="Riley R."/>
            <person name="Andreopoulos W."/>
            <person name="He G."/>
            <person name="Johnson J."/>
            <person name="Nolan M."/>
            <person name="Tritt A."/>
            <person name="Barry K.W."/>
            <person name="Grigoriev I.V."/>
            <person name="Nagy L.G."/>
            <person name="Hibbett D."/>
            <person name="Henrissat B."/>
            <person name="Matheny P.B."/>
            <person name="Labbe J."/>
            <person name="Martin F.M."/>
        </authorList>
    </citation>
    <scope>NUCLEOTIDE SEQUENCE</scope>
    <source>
        <strain evidence="1">EC-137</strain>
    </source>
</reference>
<protein>
    <submittedName>
        <fullName evidence="1">Kinase-like domain-containing protein</fullName>
    </submittedName>
</protein>
<organism evidence="1 2">
    <name type="scientific">Vararia minispora EC-137</name>
    <dbReference type="NCBI Taxonomy" id="1314806"/>
    <lineage>
        <taxon>Eukaryota</taxon>
        <taxon>Fungi</taxon>
        <taxon>Dikarya</taxon>
        <taxon>Basidiomycota</taxon>
        <taxon>Agaricomycotina</taxon>
        <taxon>Agaricomycetes</taxon>
        <taxon>Russulales</taxon>
        <taxon>Lachnocladiaceae</taxon>
        <taxon>Vararia</taxon>
    </lineage>
</organism>
<dbReference type="Proteomes" id="UP000814128">
    <property type="component" value="Unassembled WGS sequence"/>
</dbReference>
<proteinExistence type="predicted"/>
<keyword evidence="2" id="KW-1185">Reference proteome</keyword>
<dbReference type="EMBL" id="MU273491">
    <property type="protein sequence ID" value="KAI0035037.1"/>
    <property type="molecule type" value="Genomic_DNA"/>
</dbReference>
<gene>
    <name evidence="1" type="ORF">K488DRAFT_83499</name>
</gene>
<sequence>MLGSAPSIACSTRLTVRYYAFRVIGLPEWPDALAAVQIEATTHWIMRDHPHILAIHRTFIEWELYFLVFDFVPGGSILDAVAHCHEKGIARCDLKPENILDSEDGLSYFLSNFGLSTTKRRCSSRCTGSKPFQAPECIDPRIRDDYCTYELRAAEIWSLGIALITMLVGRYPSVSARASEEHFAAYLINPVRMLCSHLPVTPECMSLLMHMLEVDPD</sequence>
<evidence type="ECO:0000313" key="2">
    <source>
        <dbReference type="Proteomes" id="UP000814128"/>
    </source>
</evidence>
<name>A0ACB8QTP6_9AGAM</name>
<accession>A0ACB8QTP6</accession>